<name>A0A0P1BED8_9BASI</name>
<accession>A0A0P1BED8</accession>
<dbReference type="Proteomes" id="UP000054845">
    <property type="component" value="Unassembled WGS sequence"/>
</dbReference>
<keyword evidence="2" id="KW-1185">Reference proteome</keyword>
<organism evidence="1 2">
    <name type="scientific">Ceraceosorus bombacis</name>
    <dbReference type="NCBI Taxonomy" id="401625"/>
    <lineage>
        <taxon>Eukaryota</taxon>
        <taxon>Fungi</taxon>
        <taxon>Dikarya</taxon>
        <taxon>Basidiomycota</taxon>
        <taxon>Ustilaginomycotina</taxon>
        <taxon>Exobasidiomycetes</taxon>
        <taxon>Ceraceosorales</taxon>
        <taxon>Ceraceosoraceae</taxon>
        <taxon>Ceraceosorus</taxon>
    </lineage>
</organism>
<dbReference type="EMBL" id="CCYA01000243">
    <property type="protein sequence ID" value="CEH14373.1"/>
    <property type="molecule type" value="Genomic_DNA"/>
</dbReference>
<sequence length="91" mass="9886">MRGPAPPRHARHWQGQGPRTTFSMRLEMARRLATLQCHASKLPCTDMPVNNFSGLGHEAGAQALQALREAQEAAIQTPIPDCISSELGIQA</sequence>
<proteinExistence type="predicted"/>
<evidence type="ECO:0000313" key="1">
    <source>
        <dbReference type="EMBL" id="CEH14373.1"/>
    </source>
</evidence>
<protein>
    <submittedName>
        <fullName evidence="1">Uncharacterized protein</fullName>
    </submittedName>
</protein>
<evidence type="ECO:0000313" key="2">
    <source>
        <dbReference type="Proteomes" id="UP000054845"/>
    </source>
</evidence>
<dbReference type="AlphaFoldDB" id="A0A0P1BED8"/>
<reference evidence="1 2" key="1">
    <citation type="submission" date="2014-09" db="EMBL/GenBank/DDBJ databases">
        <authorList>
            <person name="Magalhaes I.L.F."/>
            <person name="Oliveira U."/>
            <person name="Santos F.R."/>
            <person name="Vidigal T.H.D.A."/>
            <person name="Brescovit A.D."/>
            <person name="Santos A.J."/>
        </authorList>
    </citation>
    <scope>NUCLEOTIDE SEQUENCE [LARGE SCALE GENOMIC DNA]</scope>
</reference>